<dbReference type="PANTHER" id="PTHR13585">
    <property type="entry name" value="CHASCON, ISOFORM D-RELATED"/>
    <property type="match status" value="1"/>
</dbReference>
<feature type="compositionally biased region" description="Polar residues" evidence="2">
    <location>
        <begin position="588"/>
        <end position="604"/>
    </location>
</feature>
<dbReference type="InterPro" id="IPR011993">
    <property type="entry name" value="PH-like_dom_sf"/>
</dbReference>
<feature type="compositionally biased region" description="Basic and acidic residues" evidence="2">
    <location>
        <begin position="748"/>
        <end position="761"/>
    </location>
</feature>
<protein>
    <recommendedName>
        <fullName evidence="3">PH domain-containing protein</fullName>
    </recommendedName>
</protein>
<feature type="region of interest" description="Disordered" evidence="2">
    <location>
        <begin position="531"/>
        <end position="616"/>
    </location>
</feature>
<reference evidence="4" key="1">
    <citation type="submission" date="2022-08" db="EMBL/GenBank/DDBJ databases">
        <title>Novel sulphate-reducing endosymbionts in the free-living metamonad Anaeramoeba.</title>
        <authorList>
            <person name="Jerlstrom-Hultqvist J."/>
            <person name="Cepicka I."/>
            <person name="Gallot-Lavallee L."/>
            <person name="Salas-Leiva D."/>
            <person name="Curtis B.A."/>
            <person name="Zahonova K."/>
            <person name="Pipaliya S."/>
            <person name="Dacks J."/>
            <person name="Roger A.J."/>
        </authorList>
    </citation>
    <scope>NUCLEOTIDE SEQUENCE</scope>
    <source>
        <strain evidence="4">Busselton2</strain>
    </source>
</reference>
<keyword evidence="1" id="KW-0175">Coiled coil</keyword>
<dbReference type="Pfam" id="PF00169">
    <property type="entry name" value="PH"/>
    <property type="match status" value="1"/>
</dbReference>
<feature type="compositionally biased region" description="Low complexity" evidence="2">
    <location>
        <begin position="576"/>
        <end position="587"/>
    </location>
</feature>
<feature type="region of interest" description="Disordered" evidence="2">
    <location>
        <begin position="746"/>
        <end position="772"/>
    </location>
</feature>
<dbReference type="SUPFAM" id="SSF50729">
    <property type="entry name" value="PH domain-like"/>
    <property type="match status" value="1"/>
</dbReference>
<dbReference type="Proteomes" id="UP001146793">
    <property type="component" value="Unassembled WGS sequence"/>
</dbReference>
<sequence length="916" mass="108225">MEGYLYQVGSLLKSQKKRYFVLVEKRLEAYKTEKEYKSKKSPQKTYDTKGYVPSVYEPTKKKKKDTKFYFRLTHKKLGSINFSTQDRSNGIQWLKCFKSGTQKVQRRKSSTASKYPTNKPKLSLLENLEDFTFLKSNYLLLQTTKENKIFFQGNIFYKDPEINFAEEFFCTLTRQKLTLLRLAIIPKNQKQNENEKENVKEREKERENEHEKNQNEKEKEKEKANEKHNESRNKIEIKVSNIELITLTSDNEDQYKIIVKINNEKPKYLTSKNVVTILMVYHSLQFLHHPNYEEFLKNGPIQTTEQIHRLFYPLISKIFEIILILKNDFYVIHYDNLQKKQSMWIEKIVDYFSQKLPLQIISKSSTDNQSLQSLIMILSLILWLLPDPIFDYDFDQFNDLYDNSETLNEVMKKFVYNYKKCKPITREILGCVFLMAHILWTDLNFPILKKISQFFTNYIHFIKIEPNNPIEKQISYTKKHISYILFIISSAPILFYDKWSSIQDWTMGRTLKINESYNDLIKELYPTLSGENDKSRIKSKKRNSNKNKSNNVNDGENNNNTNENNQKKTSNRKNSSKGNNENDNNSEQLSTDIQAKNEKITTNNTHDEKKKKKISASCPNINLQENESVKFNSEKKLVKIDKSLSQGENLNQNNNNDSRNTKNETKSTNTSSEQKINISNNQINEKSESEDLEIHVHSETEPTTDMEEQTREESVINKLYLYFDKPLPLLPTSELKVKCIFPHMIENGGERGRGEEDKQEERGEEEEKEVKKNHFQKHEVEKVFTKFSPDMLNINKALESINLLKNNEKLKKENIQPHILFEKILDTICFEKAIIGLDTTQDYSEFLHVSEMILTKFVMQKIVKAPILEKLNISIFKTSNDDQLALRQLELQKKELEKRKNKNRIRRRFTIKKKKN</sequence>
<feature type="compositionally biased region" description="Low complexity" evidence="2">
    <location>
        <begin position="649"/>
        <end position="658"/>
    </location>
</feature>
<evidence type="ECO:0000256" key="2">
    <source>
        <dbReference type="SAM" id="MobiDB-lite"/>
    </source>
</evidence>
<dbReference type="PROSITE" id="PS50003">
    <property type="entry name" value="PH_DOMAIN"/>
    <property type="match status" value="1"/>
</dbReference>
<proteinExistence type="predicted"/>
<accession>A0AAV7YFW3</accession>
<dbReference type="PANTHER" id="PTHR13585:SF19">
    <property type="entry name" value="ZINC FINGER CCCH DOMAIN-CONTAINING PROTEIN 13"/>
    <property type="match status" value="1"/>
</dbReference>
<dbReference type="InterPro" id="IPR001849">
    <property type="entry name" value="PH_domain"/>
</dbReference>
<name>A0AAV7YFW3_9EUKA</name>
<organism evidence="4 5">
    <name type="scientific">Anaeramoeba flamelloides</name>
    <dbReference type="NCBI Taxonomy" id="1746091"/>
    <lineage>
        <taxon>Eukaryota</taxon>
        <taxon>Metamonada</taxon>
        <taxon>Anaeramoebidae</taxon>
        <taxon>Anaeramoeba</taxon>
    </lineage>
</organism>
<evidence type="ECO:0000313" key="5">
    <source>
        <dbReference type="Proteomes" id="UP001146793"/>
    </source>
</evidence>
<evidence type="ECO:0000259" key="3">
    <source>
        <dbReference type="PROSITE" id="PS50003"/>
    </source>
</evidence>
<dbReference type="AlphaFoldDB" id="A0AAV7YFW3"/>
<dbReference type="InterPro" id="IPR052824">
    <property type="entry name" value="m6A_RNA_Methylation_Regulator"/>
</dbReference>
<feature type="region of interest" description="Disordered" evidence="2">
    <location>
        <begin position="642"/>
        <end position="693"/>
    </location>
</feature>
<feature type="coiled-coil region" evidence="1">
    <location>
        <begin position="879"/>
        <end position="906"/>
    </location>
</feature>
<evidence type="ECO:0000256" key="1">
    <source>
        <dbReference type="SAM" id="Coils"/>
    </source>
</evidence>
<feature type="domain" description="PH" evidence="3">
    <location>
        <begin position="1"/>
        <end position="102"/>
    </location>
</feature>
<feature type="region of interest" description="Disordered" evidence="2">
    <location>
        <begin position="191"/>
        <end position="232"/>
    </location>
</feature>
<feature type="compositionally biased region" description="Low complexity" evidence="2">
    <location>
        <begin position="546"/>
        <end position="568"/>
    </location>
</feature>
<dbReference type="EMBL" id="JANTQA010000060">
    <property type="protein sequence ID" value="KAJ3427806.1"/>
    <property type="molecule type" value="Genomic_DNA"/>
</dbReference>
<feature type="compositionally biased region" description="Polar residues" evidence="2">
    <location>
        <begin position="674"/>
        <end position="684"/>
    </location>
</feature>
<evidence type="ECO:0000313" key="4">
    <source>
        <dbReference type="EMBL" id="KAJ3427806.1"/>
    </source>
</evidence>
<dbReference type="Gene3D" id="2.30.29.30">
    <property type="entry name" value="Pleckstrin-homology domain (PH domain)/Phosphotyrosine-binding domain (PTB)"/>
    <property type="match status" value="1"/>
</dbReference>
<comment type="caution">
    <text evidence="4">The sequence shown here is derived from an EMBL/GenBank/DDBJ whole genome shotgun (WGS) entry which is preliminary data.</text>
</comment>
<gene>
    <name evidence="4" type="ORF">M0812_25436</name>
</gene>
<dbReference type="SMART" id="SM00233">
    <property type="entry name" value="PH"/>
    <property type="match status" value="1"/>
</dbReference>